<keyword evidence="1 6" id="KW-0645">Protease</keyword>
<keyword evidence="3 6" id="KW-0378">Hydrolase</keyword>
<evidence type="ECO:0000259" key="7">
    <source>
        <dbReference type="Pfam" id="PF01432"/>
    </source>
</evidence>
<dbReference type="EMBL" id="FQZB01000010">
    <property type="protein sequence ID" value="SHJ74583.1"/>
    <property type="molecule type" value="Genomic_DNA"/>
</dbReference>
<reference evidence="8 9" key="1">
    <citation type="submission" date="2016-11" db="EMBL/GenBank/DDBJ databases">
        <authorList>
            <person name="Jaros S."/>
            <person name="Januszkiewicz K."/>
            <person name="Wedrychowicz H."/>
        </authorList>
    </citation>
    <scope>NUCLEOTIDE SEQUENCE [LARGE SCALE GENOMIC DNA]</scope>
    <source>
        <strain evidence="8 9">DSM 21758</strain>
    </source>
</reference>
<proteinExistence type="inferred from homology"/>
<dbReference type="STRING" id="1121302.SAMN02745163_02494"/>
<keyword evidence="2 6" id="KW-0479">Metal-binding</keyword>
<evidence type="ECO:0000256" key="2">
    <source>
        <dbReference type="ARBA" id="ARBA00022723"/>
    </source>
</evidence>
<dbReference type="Proteomes" id="UP000184310">
    <property type="component" value="Unassembled WGS sequence"/>
</dbReference>
<evidence type="ECO:0000313" key="9">
    <source>
        <dbReference type="Proteomes" id="UP000184310"/>
    </source>
</evidence>
<organism evidence="8 9">
    <name type="scientific">Clostridium cavendishii DSM 21758</name>
    <dbReference type="NCBI Taxonomy" id="1121302"/>
    <lineage>
        <taxon>Bacteria</taxon>
        <taxon>Bacillati</taxon>
        <taxon>Bacillota</taxon>
        <taxon>Clostridia</taxon>
        <taxon>Eubacteriales</taxon>
        <taxon>Clostridiaceae</taxon>
        <taxon>Clostridium</taxon>
    </lineage>
</organism>
<dbReference type="SUPFAM" id="SSF55486">
    <property type="entry name" value="Metalloproteases ('zincins'), catalytic domain"/>
    <property type="match status" value="1"/>
</dbReference>
<keyword evidence="5 6" id="KW-0482">Metalloprotease</keyword>
<protein>
    <submittedName>
        <fullName evidence="8">Oligoendopeptidase, M3 family</fullName>
    </submittedName>
</protein>
<evidence type="ECO:0000256" key="5">
    <source>
        <dbReference type="ARBA" id="ARBA00023049"/>
    </source>
</evidence>
<feature type="domain" description="Peptidase M3A/M3B catalytic" evidence="7">
    <location>
        <begin position="168"/>
        <end position="545"/>
    </location>
</feature>
<keyword evidence="9" id="KW-1185">Reference proteome</keyword>
<accession>A0A1M6LTS5</accession>
<dbReference type="AlphaFoldDB" id="A0A1M6LTS5"/>
<evidence type="ECO:0000256" key="1">
    <source>
        <dbReference type="ARBA" id="ARBA00022670"/>
    </source>
</evidence>
<dbReference type="Gene3D" id="1.10.1370.30">
    <property type="match status" value="1"/>
</dbReference>
<dbReference type="RefSeq" id="WP_072987970.1">
    <property type="nucleotide sequence ID" value="NZ_FQZB01000010.1"/>
</dbReference>
<dbReference type="Pfam" id="PF01432">
    <property type="entry name" value="Peptidase_M3"/>
    <property type="match status" value="1"/>
</dbReference>
<evidence type="ECO:0000256" key="6">
    <source>
        <dbReference type="RuleBase" id="RU003435"/>
    </source>
</evidence>
<keyword evidence="4 6" id="KW-0862">Zinc</keyword>
<gene>
    <name evidence="8" type="ORF">SAMN02745163_02494</name>
</gene>
<comment type="similarity">
    <text evidence="6">Belongs to the peptidase M3 family.</text>
</comment>
<dbReference type="GO" id="GO:0006508">
    <property type="term" value="P:proteolysis"/>
    <property type="evidence" value="ECO:0007669"/>
    <property type="project" value="UniProtKB-KW"/>
</dbReference>
<dbReference type="GO" id="GO:0046872">
    <property type="term" value="F:metal ion binding"/>
    <property type="evidence" value="ECO:0007669"/>
    <property type="project" value="UniProtKB-UniRule"/>
</dbReference>
<sequence>MKFNEFKYERPNYEELKAKLNSLIKEFEESNEIEEADSNLKRINEVRNHIVTLKNIAYIRHTIDTTNEFYDKEKEFWDIHEPLFEELSSKFYRAITLSKFRKELEVRYGKQYFNIAEFSLKSFSPEVIEELQLENKLSSEYVKLIATAKIMFEGEERNLSGLIPFTLSSDRNIRKAANEAKYKFFVDNESEIDRIYDELVKVRTTIAKKLGYENFVELGYIRMMRSDYNPEMVSKFRNQVEEYIVPVATKLYNRQKARLGLESLSYYDEKFEYLTGNAVPKGSPEWIVDNGIKMYSELSKETNEFFKFMVENELMDLVNKKGKAGGGYCEYIPDYKSPYIFSNFNGTAGDVDVLTHEAGHAFQCYQSRWIEMNECSFPTSESAEIHSMSMEFFTWPWMNLFFKEDEAKYKFSHLGDAIKFIPYGVSVDEFQHFVYENPEATPKERKDAWRRIEKKYLPHKNYSECDFLERGGWWFQQMHIFEIAFYYIDYTLAQICALQFWKKANENREQAWDDYLRLCIAGGTKSFLELVKVANLKSPFEDGCISSIIGDIDNWLEAVDDKKL</sequence>
<dbReference type="InterPro" id="IPR011976">
    <property type="entry name" value="Pept_M3B_oligopep-rel"/>
</dbReference>
<dbReference type="InterPro" id="IPR001567">
    <property type="entry name" value="Pept_M3A_M3B_dom"/>
</dbReference>
<name>A0A1M6LTS5_9CLOT</name>
<dbReference type="OrthoDB" id="9762795at2"/>
<comment type="cofactor">
    <cofactor evidence="6">
        <name>Zn(2+)</name>
        <dbReference type="ChEBI" id="CHEBI:29105"/>
    </cofactor>
    <text evidence="6">Binds 1 zinc ion.</text>
</comment>
<evidence type="ECO:0000313" key="8">
    <source>
        <dbReference type="EMBL" id="SHJ74583.1"/>
    </source>
</evidence>
<dbReference type="NCBIfam" id="TIGR02289">
    <property type="entry name" value="M3_not_pepF"/>
    <property type="match status" value="1"/>
</dbReference>
<dbReference type="CDD" id="cd09606">
    <property type="entry name" value="M3B_PepF"/>
    <property type="match status" value="1"/>
</dbReference>
<evidence type="ECO:0000256" key="3">
    <source>
        <dbReference type="ARBA" id="ARBA00022801"/>
    </source>
</evidence>
<dbReference type="GO" id="GO:0004222">
    <property type="term" value="F:metalloendopeptidase activity"/>
    <property type="evidence" value="ECO:0007669"/>
    <property type="project" value="InterPro"/>
</dbReference>
<evidence type="ECO:0000256" key="4">
    <source>
        <dbReference type="ARBA" id="ARBA00022833"/>
    </source>
</evidence>